<dbReference type="Proteomes" id="UP000308600">
    <property type="component" value="Unassembled WGS sequence"/>
</dbReference>
<keyword evidence="2" id="KW-1185">Reference proteome</keyword>
<reference evidence="1 2" key="1">
    <citation type="journal article" date="2019" name="Nat. Ecol. Evol.">
        <title>Megaphylogeny resolves global patterns of mushroom evolution.</title>
        <authorList>
            <person name="Varga T."/>
            <person name="Krizsan K."/>
            <person name="Foldi C."/>
            <person name="Dima B."/>
            <person name="Sanchez-Garcia M."/>
            <person name="Sanchez-Ramirez S."/>
            <person name="Szollosi G.J."/>
            <person name="Szarkandi J.G."/>
            <person name="Papp V."/>
            <person name="Albert L."/>
            <person name="Andreopoulos W."/>
            <person name="Angelini C."/>
            <person name="Antonin V."/>
            <person name="Barry K.W."/>
            <person name="Bougher N.L."/>
            <person name="Buchanan P."/>
            <person name="Buyck B."/>
            <person name="Bense V."/>
            <person name="Catcheside P."/>
            <person name="Chovatia M."/>
            <person name="Cooper J."/>
            <person name="Damon W."/>
            <person name="Desjardin D."/>
            <person name="Finy P."/>
            <person name="Geml J."/>
            <person name="Haridas S."/>
            <person name="Hughes K."/>
            <person name="Justo A."/>
            <person name="Karasinski D."/>
            <person name="Kautmanova I."/>
            <person name="Kiss B."/>
            <person name="Kocsube S."/>
            <person name="Kotiranta H."/>
            <person name="LaButti K.M."/>
            <person name="Lechner B.E."/>
            <person name="Liimatainen K."/>
            <person name="Lipzen A."/>
            <person name="Lukacs Z."/>
            <person name="Mihaltcheva S."/>
            <person name="Morgado L.N."/>
            <person name="Niskanen T."/>
            <person name="Noordeloos M.E."/>
            <person name="Ohm R.A."/>
            <person name="Ortiz-Santana B."/>
            <person name="Ovrebo C."/>
            <person name="Racz N."/>
            <person name="Riley R."/>
            <person name="Savchenko A."/>
            <person name="Shiryaev A."/>
            <person name="Soop K."/>
            <person name="Spirin V."/>
            <person name="Szebenyi C."/>
            <person name="Tomsovsky M."/>
            <person name="Tulloss R.E."/>
            <person name="Uehling J."/>
            <person name="Grigoriev I.V."/>
            <person name="Vagvolgyi C."/>
            <person name="Papp T."/>
            <person name="Martin F.M."/>
            <person name="Miettinen O."/>
            <person name="Hibbett D.S."/>
            <person name="Nagy L.G."/>
        </authorList>
    </citation>
    <scope>NUCLEOTIDE SEQUENCE [LARGE SCALE GENOMIC DNA]</scope>
    <source>
        <strain evidence="1 2">NL-1719</strain>
    </source>
</reference>
<organism evidence="1 2">
    <name type="scientific">Pluteus cervinus</name>
    <dbReference type="NCBI Taxonomy" id="181527"/>
    <lineage>
        <taxon>Eukaryota</taxon>
        <taxon>Fungi</taxon>
        <taxon>Dikarya</taxon>
        <taxon>Basidiomycota</taxon>
        <taxon>Agaricomycotina</taxon>
        <taxon>Agaricomycetes</taxon>
        <taxon>Agaricomycetidae</taxon>
        <taxon>Agaricales</taxon>
        <taxon>Pluteineae</taxon>
        <taxon>Pluteaceae</taxon>
        <taxon>Pluteus</taxon>
    </lineage>
</organism>
<dbReference type="EMBL" id="ML208673">
    <property type="protein sequence ID" value="TFK61305.1"/>
    <property type="molecule type" value="Genomic_DNA"/>
</dbReference>
<accession>A0ACD3A6J3</accession>
<gene>
    <name evidence="1" type="ORF">BDN72DRAFT_828390</name>
</gene>
<sequence length="238" mass="25580">MSRVFLVTGSNAGIGYELVRSLAERGHIVYLSSRDETKGKEALSKIQGDGLSAKFVQLDITSPALITAAKDFIEKQEGRLDVLVNNAGVSKFDSPQKAATADTDVIREVFEPNFFGLIQTTTVFIPLLRKSSQPIIINVSSELSSNILQARHPFSHGVVAYSASKAAVNSYTIALAHELRDEGFKVIAVTPGLTSTKLTHWAGKSVKEGAEIILRSVLVGKDGPTGVFIAIDGSEHAW</sequence>
<protein>
    <submittedName>
        <fullName evidence="1">NAD(P)-binding protein</fullName>
    </submittedName>
</protein>
<name>A0ACD3A6J3_9AGAR</name>
<evidence type="ECO:0000313" key="1">
    <source>
        <dbReference type="EMBL" id="TFK61305.1"/>
    </source>
</evidence>
<evidence type="ECO:0000313" key="2">
    <source>
        <dbReference type="Proteomes" id="UP000308600"/>
    </source>
</evidence>
<proteinExistence type="predicted"/>